<evidence type="ECO:0000256" key="11">
    <source>
        <dbReference type="ARBA" id="ARBA00022840"/>
    </source>
</evidence>
<dbReference type="InterPro" id="IPR036412">
    <property type="entry name" value="HAD-like_sf"/>
</dbReference>
<evidence type="ECO:0000256" key="7">
    <source>
        <dbReference type="ARBA" id="ARBA00022568"/>
    </source>
</evidence>
<keyword evidence="6" id="KW-0597">Phosphoprotein</keyword>
<evidence type="ECO:0000256" key="3">
    <source>
        <dbReference type="ARBA" id="ARBA00004477"/>
    </source>
</evidence>
<dbReference type="InterPro" id="IPR004014">
    <property type="entry name" value="ATPase_P-typ_cation-transptr_N"/>
</dbReference>
<dbReference type="Gene3D" id="3.40.50.1000">
    <property type="entry name" value="HAD superfamily/HAD-like"/>
    <property type="match status" value="1"/>
</dbReference>
<dbReference type="InterPro" id="IPR005782">
    <property type="entry name" value="P-type_ATPase_IIA"/>
</dbReference>
<keyword evidence="8 19" id="KW-0812">Transmembrane</keyword>
<evidence type="ECO:0000256" key="4">
    <source>
        <dbReference type="ARBA" id="ARBA00005675"/>
    </source>
</evidence>
<keyword evidence="17 19" id="KW-0472">Membrane</keyword>
<evidence type="ECO:0000256" key="18">
    <source>
        <dbReference type="ARBA" id="ARBA00047282"/>
    </source>
</evidence>
<dbReference type="FunFam" id="2.70.150.10:FF:000160">
    <property type="entry name" value="Sarcoplasmic/endoplasmic reticulum calcium ATPase 1"/>
    <property type="match status" value="2"/>
</dbReference>
<dbReference type="Gene3D" id="1.20.1110.10">
    <property type="entry name" value="Calcium-transporting ATPase, transmembrane domain"/>
    <property type="match status" value="2"/>
</dbReference>
<reference evidence="21" key="1">
    <citation type="submission" date="2025-08" db="UniProtKB">
        <authorList>
            <consortium name="Ensembl"/>
        </authorList>
    </citation>
    <scope>IDENTIFICATION</scope>
</reference>
<evidence type="ECO:0000259" key="20">
    <source>
        <dbReference type="SMART" id="SM00831"/>
    </source>
</evidence>
<comment type="function">
    <text evidence="19">Catalyzes the hydrolysis of ATP coupled with the transport of calcium.</text>
</comment>
<evidence type="ECO:0000256" key="17">
    <source>
        <dbReference type="ARBA" id="ARBA00023136"/>
    </source>
</evidence>
<evidence type="ECO:0000256" key="8">
    <source>
        <dbReference type="ARBA" id="ARBA00022692"/>
    </source>
</evidence>
<dbReference type="GO" id="GO:0005524">
    <property type="term" value="F:ATP binding"/>
    <property type="evidence" value="ECO:0007669"/>
    <property type="project" value="UniProtKB-KW"/>
</dbReference>
<feature type="domain" description="Cation-transporting P-type ATPase N-terminal" evidence="20">
    <location>
        <begin position="3"/>
        <end position="77"/>
    </location>
</feature>
<dbReference type="InterPro" id="IPR023299">
    <property type="entry name" value="ATPase_P-typ_cyto_dom_N"/>
</dbReference>
<dbReference type="InterPro" id="IPR018303">
    <property type="entry name" value="ATPase_P-typ_P_site"/>
</dbReference>
<proteinExistence type="inferred from homology"/>
<evidence type="ECO:0000256" key="12">
    <source>
        <dbReference type="ARBA" id="ARBA00022842"/>
    </source>
</evidence>
<dbReference type="InterPro" id="IPR059000">
    <property type="entry name" value="ATPase_P-type_domA"/>
</dbReference>
<evidence type="ECO:0000256" key="13">
    <source>
        <dbReference type="ARBA" id="ARBA00022951"/>
    </source>
</evidence>
<keyword evidence="12" id="KW-0460">Magnesium</keyword>
<evidence type="ECO:0000256" key="10">
    <source>
        <dbReference type="ARBA" id="ARBA00022837"/>
    </source>
</evidence>
<dbReference type="Ensembl" id="ENSSBOT00000052912.1">
    <property type="protein sequence ID" value="ENSSBOP00000035980.1"/>
    <property type="gene ID" value="ENSSBOG00000034111.1"/>
</dbReference>
<evidence type="ECO:0000256" key="1">
    <source>
        <dbReference type="ARBA" id="ARBA00001946"/>
    </source>
</evidence>
<evidence type="ECO:0000256" key="14">
    <source>
        <dbReference type="ARBA" id="ARBA00022967"/>
    </source>
</evidence>
<dbReference type="SFLD" id="SFLDS00003">
    <property type="entry name" value="Haloacid_Dehalogenase"/>
    <property type="match status" value="1"/>
</dbReference>
<dbReference type="AlphaFoldDB" id="A0A2K6UVN6"/>
<dbReference type="GeneTree" id="ENSGT00940000159895"/>
<evidence type="ECO:0000313" key="22">
    <source>
        <dbReference type="Proteomes" id="UP000233220"/>
    </source>
</evidence>
<feature type="transmembrane region" description="Helical" evidence="19">
    <location>
        <begin position="260"/>
        <end position="280"/>
    </location>
</feature>
<dbReference type="Pfam" id="PF00122">
    <property type="entry name" value="E1-E2_ATPase"/>
    <property type="match status" value="1"/>
</dbReference>
<dbReference type="GO" id="GO:0016887">
    <property type="term" value="F:ATP hydrolysis activity"/>
    <property type="evidence" value="ECO:0007669"/>
    <property type="project" value="InterPro"/>
</dbReference>
<dbReference type="PRINTS" id="PR00119">
    <property type="entry name" value="CATATPASE"/>
</dbReference>
<evidence type="ECO:0000256" key="5">
    <source>
        <dbReference type="ARBA" id="ARBA00022448"/>
    </source>
</evidence>
<dbReference type="GO" id="GO:0005388">
    <property type="term" value="F:P-type calcium transporter activity"/>
    <property type="evidence" value="ECO:0007669"/>
    <property type="project" value="UniProtKB-EC"/>
</dbReference>
<dbReference type="Pfam" id="PF13246">
    <property type="entry name" value="Cation_ATPase"/>
    <property type="match status" value="1"/>
</dbReference>
<evidence type="ECO:0000256" key="6">
    <source>
        <dbReference type="ARBA" id="ARBA00022553"/>
    </source>
</evidence>
<keyword evidence="16 19" id="KW-0406">Ion transport</keyword>
<dbReference type="Pfam" id="PF00689">
    <property type="entry name" value="Cation_ATPase_C"/>
    <property type="match status" value="1"/>
</dbReference>
<evidence type="ECO:0000256" key="15">
    <source>
        <dbReference type="ARBA" id="ARBA00022989"/>
    </source>
</evidence>
<feature type="transmembrane region" description="Helical" evidence="19">
    <location>
        <begin position="781"/>
        <end position="805"/>
    </location>
</feature>
<organism evidence="21 22">
    <name type="scientific">Saimiri boliviensis boliviensis</name>
    <name type="common">Bolivian squirrel monkey</name>
    <dbReference type="NCBI Taxonomy" id="39432"/>
    <lineage>
        <taxon>Eukaryota</taxon>
        <taxon>Metazoa</taxon>
        <taxon>Chordata</taxon>
        <taxon>Craniata</taxon>
        <taxon>Vertebrata</taxon>
        <taxon>Euteleostomi</taxon>
        <taxon>Mammalia</taxon>
        <taxon>Eutheria</taxon>
        <taxon>Euarchontoglires</taxon>
        <taxon>Primates</taxon>
        <taxon>Haplorrhini</taxon>
        <taxon>Platyrrhini</taxon>
        <taxon>Cebidae</taxon>
        <taxon>Saimiriinae</taxon>
        <taxon>Saimiri</taxon>
    </lineage>
</organism>
<feature type="transmembrane region" description="Helical" evidence="19">
    <location>
        <begin position="879"/>
        <end position="898"/>
    </location>
</feature>
<dbReference type="PROSITE" id="PS00154">
    <property type="entry name" value="ATPASE_E1_E2"/>
    <property type="match status" value="1"/>
</dbReference>
<dbReference type="Pfam" id="PF00690">
    <property type="entry name" value="Cation_ATPase_N"/>
    <property type="match status" value="1"/>
</dbReference>
<dbReference type="SUPFAM" id="SSF81653">
    <property type="entry name" value="Calcium ATPase, transduction domain A"/>
    <property type="match status" value="1"/>
</dbReference>
<dbReference type="GO" id="GO:0031095">
    <property type="term" value="C:platelet dense tubular network membrane"/>
    <property type="evidence" value="ECO:0007669"/>
    <property type="project" value="UniProtKB-ARBA"/>
</dbReference>
<evidence type="ECO:0000313" key="21">
    <source>
        <dbReference type="Ensembl" id="ENSSBOP00000035980.1"/>
    </source>
</evidence>
<evidence type="ECO:0000256" key="9">
    <source>
        <dbReference type="ARBA" id="ARBA00022741"/>
    </source>
</evidence>
<keyword evidence="5 19" id="KW-0813">Transport</keyword>
<comment type="cofactor">
    <cofactor evidence="1">
        <name>Mg(2+)</name>
        <dbReference type="ChEBI" id="CHEBI:18420"/>
    </cofactor>
</comment>
<dbReference type="InterPro" id="IPR023298">
    <property type="entry name" value="ATPase_P-typ_TM_dom_sf"/>
</dbReference>
<sequence>MEAAHAKTTEECLAYFGVSETTGLTPDQVKRHLEKYGPNELPAEEGKSLWELVVEQFEDLLVRILLLAACISFVLAWFEEGEETITAFVEPFVILLILIANAIVGVWQERNAENAIEALKEYEPEMGKVYRADRKSVQRIKARDIVPGDIVEVAVGDKVPADIRILAIKSTTLRVDQSILTGESVSVIKHTDPVPDPRAVNQDKKNMLFSGTNIAAGKALGIVATTGVSTEIGKIRDQMAATEQDKTPLQQKLDEFGEQLSKVISLICVAVWLINIGHFNDPVHGGSWFRGAIYYFKIAVALAVAAIPEGLPAVITTCLALGTRRMAKKNAIVRSLPSVETLGCTSVICSDKTGTLTTNQMSVCKMFIIDKVDGDICLLNEFSITGSTYAPEGEVLRNDKPVRPGQYDGLVELATICALCNDSSLDFNEAKGVYEKVGEATETALTTLVEKMNVFNTDVRSLSKVERANACNSVIRQLMKKEFTLEFSRDRKSMSVYCSPAKSSRAAVGNKMFVKGAPEGVIDRCNYVRVGTTRVPLTGPVKDKIMAVIKEWGTGRDTLRCLALATRDTPPKREEMVLDDSARFLEYETDLTFVGVVGMLDPPRKEVTGSIQLCRDAGIRVIMITGDNKGTAIAICRRIGIFGENEEVADRAYTGREFDDLPLAEQREACRRACCFARVEPSHKSKIVEYLQSFDEITAMIYNNMKQFIRYLISSNVGEVVCIFLTAALGLPEALIPVQLLWVNLVTDGLPATALGFNPPDLDIMDRPPRSPKEPLISGWLFFRYMAIGGYVGAATVGAAAWWFLYSEDGPHVNYSQLTHFMQCTEDNAHFEGIDCEIFEAPEPMTMALSVLVTIEMCNALNSLSENQSLLRMPPWVNIWLLGSICLSMSLHFLILYVDPLPMIFKLRALDLTQWLMVLKISLPVIGLDEILKFVARNYLEG</sequence>
<dbReference type="Gene3D" id="2.70.150.10">
    <property type="entry name" value="Calcium-transporting ATPase, cytoplasmic transduction domain A"/>
    <property type="match status" value="1"/>
</dbReference>
<dbReference type="NCBIfam" id="TIGR01494">
    <property type="entry name" value="ATPase_P-type"/>
    <property type="match status" value="1"/>
</dbReference>
<feature type="transmembrane region" description="Helical" evidence="19">
    <location>
        <begin position="60"/>
        <end position="78"/>
    </location>
</feature>
<reference evidence="21" key="2">
    <citation type="submission" date="2025-09" db="UniProtKB">
        <authorList>
            <consortium name="Ensembl"/>
        </authorList>
    </citation>
    <scope>IDENTIFICATION</scope>
</reference>
<comment type="caution">
    <text evidence="19">Lacks conserved residue(s) required for the propagation of feature annotation.</text>
</comment>
<comment type="similarity">
    <text evidence="4 19">Belongs to the cation transport ATPase (P-type) (TC 3.A.3) family. Type IIA subfamily.</text>
</comment>
<dbReference type="SUPFAM" id="SSF56784">
    <property type="entry name" value="HAD-like"/>
    <property type="match status" value="1"/>
</dbReference>
<dbReference type="SUPFAM" id="SSF81660">
    <property type="entry name" value="Metal cation-transporting ATPase, ATP-binding domain N"/>
    <property type="match status" value="1"/>
</dbReference>
<dbReference type="InterPro" id="IPR001757">
    <property type="entry name" value="P_typ_ATPase"/>
</dbReference>
<evidence type="ECO:0000256" key="16">
    <source>
        <dbReference type="ARBA" id="ARBA00023065"/>
    </source>
</evidence>
<dbReference type="InterPro" id="IPR008250">
    <property type="entry name" value="ATPase_P-typ_transduc_dom_A_sf"/>
</dbReference>
<evidence type="ECO:0000256" key="19">
    <source>
        <dbReference type="RuleBase" id="RU361146"/>
    </source>
</evidence>
<name>A0A2K6UVN6_SAIBB</name>
<dbReference type="NCBIfam" id="TIGR01116">
    <property type="entry name" value="ATPase-IIA1_Ca"/>
    <property type="match status" value="1"/>
</dbReference>
<dbReference type="CDD" id="cd02083">
    <property type="entry name" value="P-type_ATPase_SERCA"/>
    <property type="match status" value="1"/>
</dbReference>
<evidence type="ECO:0000256" key="2">
    <source>
        <dbReference type="ARBA" id="ARBA00004326"/>
    </source>
</evidence>
<accession>A0A2K6UVN6</accession>
<keyword evidence="10 19" id="KW-0106">Calcium</keyword>
<dbReference type="FunFam" id="1.20.1110.10:FF:000065">
    <property type="entry name" value="Sarcoplasmic/endoplasmic reticulum calcium ATPase 1"/>
    <property type="match status" value="3"/>
</dbReference>
<keyword evidence="7 19" id="KW-0109">Calcium transport</keyword>
<dbReference type="EC" id="7.2.2.10" evidence="19"/>
<dbReference type="Gene3D" id="3.40.1110.10">
    <property type="entry name" value="Calcium-transporting ATPase, cytoplasmic domain N"/>
    <property type="match status" value="1"/>
</dbReference>
<dbReference type="FunFam" id="3.40.1110.10:FF:000003">
    <property type="entry name" value="Calcium-transporting ATPase"/>
    <property type="match status" value="1"/>
</dbReference>
<keyword evidence="11 19" id="KW-0067">ATP-binding</keyword>
<keyword evidence="9 19" id="KW-0547">Nucleotide-binding</keyword>
<comment type="catalytic activity">
    <reaction evidence="18">
        <text>Ca(2+)(in) + ATP + H2O = Ca(2+)(out) + ADP + phosphate + H(+)</text>
        <dbReference type="Rhea" id="RHEA:18105"/>
        <dbReference type="ChEBI" id="CHEBI:15377"/>
        <dbReference type="ChEBI" id="CHEBI:15378"/>
        <dbReference type="ChEBI" id="CHEBI:29108"/>
        <dbReference type="ChEBI" id="CHEBI:30616"/>
        <dbReference type="ChEBI" id="CHEBI:43474"/>
        <dbReference type="ChEBI" id="CHEBI:456216"/>
        <dbReference type="EC" id="7.2.2.10"/>
    </reaction>
    <physiologicalReaction direction="left-to-right" evidence="18">
        <dbReference type="Rhea" id="RHEA:18106"/>
    </physiologicalReaction>
</comment>
<comment type="subcellular location">
    <subcellularLocation>
        <location evidence="3">Endoplasmic reticulum membrane</location>
        <topology evidence="3">Multi-pass membrane protein</topology>
    </subcellularLocation>
    <subcellularLocation>
        <location evidence="19">Membrane</location>
        <topology evidence="19">Multi-pass membrane protein</topology>
    </subcellularLocation>
    <subcellularLocation>
        <location evidence="2">Sarcoplasmic reticulum membrane</location>
        <topology evidence="2">Multi-pass membrane protein</topology>
    </subcellularLocation>
</comment>
<protein>
    <recommendedName>
        <fullName evidence="19">Calcium-transporting ATPase</fullName>
        <ecNumber evidence="19">7.2.2.10</ecNumber>
    </recommendedName>
</protein>
<dbReference type="InterPro" id="IPR023214">
    <property type="entry name" value="HAD_sf"/>
</dbReference>
<dbReference type="GO" id="GO:0033017">
    <property type="term" value="C:sarcoplasmic reticulum membrane"/>
    <property type="evidence" value="ECO:0007669"/>
    <property type="project" value="UniProtKB-SubCell"/>
</dbReference>
<dbReference type="OMA" id="PVCSIVF"/>
<feature type="transmembrane region" description="Helical" evidence="19">
    <location>
        <begin position="708"/>
        <end position="729"/>
    </location>
</feature>
<dbReference type="PANTHER" id="PTHR42861">
    <property type="entry name" value="CALCIUM-TRANSPORTING ATPASE"/>
    <property type="match status" value="1"/>
</dbReference>
<dbReference type="SMART" id="SM00831">
    <property type="entry name" value="Cation_ATPase_N"/>
    <property type="match status" value="1"/>
</dbReference>
<dbReference type="GO" id="GO:0070059">
    <property type="term" value="P:intrinsic apoptotic signaling pathway in response to endoplasmic reticulum stress"/>
    <property type="evidence" value="ECO:0007669"/>
    <property type="project" value="UniProtKB-ARBA"/>
</dbReference>
<dbReference type="Proteomes" id="UP000233220">
    <property type="component" value="Unplaced"/>
</dbReference>
<keyword evidence="15 19" id="KW-1133">Transmembrane helix</keyword>
<gene>
    <name evidence="21" type="primary">ATP2A1</name>
</gene>
<keyword evidence="22" id="KW-1185">Reference proteome</keyword>
<keyword evidence="13" id="KW-0703">Sarcoplasmic reticulum</keyword>
<keyword evidence="14" id="KW-1278">Translocase</keyword>
<feature type="transmembrane region" description="Helical" evidence="19">
    <location>
        <begin position="84"/>
        <end position="107"/>
    </location>
</feature>
<dbReference type="InterPro" id="IPR006068">
    <property type="entry name" value="ATPase_P-typ_cation-transptr_C"/>
</dbReference>
<feature type="transmembrane region" description="Helical" evidence="19">
    <location>
        <begin position="292"/>
        <end position="321"/>
    </location>
</feature>
<dbReference type="SUPFAM" id="SSF81665">
    <property type="entry name" value="Calcium ATPase, transmembrane domain M"/>
    <property type="match status" value="1"/>
</dbReference>